<evidence type="ECO:0000313" key="1">
    <source>
        <dbReference type="EMBL" id="RCW46060.1"/>
    </source>
</evidence>
<reference evidence="1 2" key="1">
    <citation type="submission" date="2018-07" db="EMBL/GenBank/DDBJ databases">
        <title>Genomic Encyclopedia of Type Strains, Phase III (KMG-III): the genomes of soil and plant-associated and newly described type strains.</title>
        <authorList>
            <person name="Whitman W."/>
        </authorList>
    </citation>
    <scope>NUCLEOTIDE SEQUENCE [LARGE SCALE GENOMIC DNA]</scope>
    <source>
        <strain evidence="1 2">CECT 8575</strain>
    </source>
</reference>
<gene>
    <name evidence="1" type="ORF">DFQ14_102362</name>
</gene>
<name>A0A368VXH8_9ACTN</name>
<comment type="caution">
    <text evidence="1">The sequence shown here is derived from an EMBL/GenBank/DDBJ whole genome shotgun (WGS) entry which is preliminary data.</text>
</comment>
<proteinExistence type="predicted"/>
<dbReference type="RefSeq" id="WP_338073020.1">
    <property type="nucleotide sequence ID" value="NZ_VFPI01000001.1"/>
</dbReference>
<accession>A0A368VXH8</accession>
<dbReference type="EMBL" id="QPJC01000002">
    <property type="protein sequence ID" value="RCW46060.1"/>
    <property type="molecule type" value="Genomic_DNA"/>
</dbReference>
<dbReference type="Proteomes" id="UP000253495">
    <property type="component" value="Unassembled WGS sequence"/>
</dbReference>
<dbReference type="AlphaFoldDB" id="A0A368VXH8"/>
<evidence type="ECO:0000313" key="2">
    <source>
        <dbReference type="Proteomes" id="UP000253495"/>
    </source>
</evidence>
<protein>
    <submittedName>
        <fullName evidence="1">Uncharacterized protein</fullName>
    </submittedName>
</protein>
<sequence length="81" mass="8677">MSSVLSSTPLWTVTDVPVSDRDAADMLRTYFAEVISRYTHHPAGADEIDAAMAEDPSDALAAPSGVSCWRGMPIARPGVWV</sequence>
<organism evidence="1 2">
    <name type="scientific">Halopolyspora algeriensis</name>
    <dbReference type="NCBI Taxonomy" id="1500506"/>
    <lineage>
        <taxon>Bacteria</taxon>
        <taxon>Bacillati</taxon>
        <taxon>Actinomycetota</taxon>
        <taxon>Actinomycetes</taxon>
        <taxon>Actinomycetes incertae sedis</taxon>
        <taxon>Halopolyspora</taxon>
    </lineage>
</organism>
<keyword evidence="2" id="KW-1185">Reference proteome</keyword>